<evidence type="ECO:0000259" key="1">
    <source>
        <dbReference type="Pfam" id="PF01636"/>
    </source>
</evidence>
<dbReference type="InterPro" id="IPR002575">
    <property type="entry name" value="Aminoglycoside_PTrfase"/>
</dbReference>
<dbReference type="GeneID" id="95802341"/>
<accession>A0A1C5G971</accession>
<reference evidence="2 3" key="1">
    <citation type="submission" date="2016-06" db="EMBL/GenBank/DDBJ databases">
        <authorList>
            <person name="Kjaerup R.B."/>
            <person name="Dalgaard T.S."/>
            <person name="Juul-Madsen H.R."/>
        </authorList>
    </citation>
    <scope>NUCLEOTIDE SEQUENCE [LARGE SCALE GENOMIC DNA]</scope>
    <source>
        <strain evidence="2 3">DSM 43913</strain>
    </source>
</reference>
<evidence type="ECO:0000313" key="3">
    <source>
        <dbReference type="Proteomes" id="UP000198251"/>
    </source>
</evidence>
<protein>
    <submittedName>
        <fullName evidence="2">Predicted kinase, aminoglycoside phosphotransferase (APT) family</fullName>
    </submittedName>
</protein>
<dbReference type="InterPro" id="IPR051678">
    <property type="entry name" value="AGP_Transferase"/>
</dbReference>
<dbReference type="EMBL" id="LT607733">
    <property type="protein sequence ID" value="SCG16277.1"/>
    <property type="molecule type" value="Genomic_DNA"/>
</dbReference>
<evidence type="ECO:0000313" key="2">
    <source>
        <dbReference type="EMBL" id="SCG16277.1"/>
    </source>
</evidence>
<organism evidence="2 3">
    <name type="scientific">Micromonospora echinofusca</name>
    <dbReference type="NCBI Taxonomy" id="47858"/>
    <lineage>
        <taxon>Bacteria</taxon>
        <taxon>Bacillati</taxon>
        <taxon>Actinomycetota</taxon>
        <taxon>Actinomycetes</taxon>
        <taxon>Micromonosporales</taxon>
        <taxon>Micromonosporaceae</taxon>
        <taxon>Micromonospora</taxon>
    </lineage>
</organism>
<dbReference type="SUPFAM" id="SSF56112">
    <property type="entry name" value="Protein kinase-like (PK-like)"/>
    <property type="match status" value="1"/>
</dbReference>
<feature type="domain" description="Aminoglycoside phosphotransferase" evidence="1">
    <location>
        <begin position="29"/>
        <end position="199"/>
    </location>
</feature>
<dbReference type="InterPro" id="IPR011009">
    <property type="entry name" value="Kinase-like_dom_sf"/>
</dbReference>
<name>A0A1C5G971_MICEH</name>
<dbReference type="RefSeq" id="WP_089000191.1">
    <property type="nucleotide sequence ID" value="NZ_LT607733.1"/>
</dbReference>
<gene>
    <name evidence="2" type="ORF">GA0070610_2537</name>
</gene>
<dbReference type="Gene3D" id="3.90.1200.10">
    <property type="match status" value="1"/>
</dbReference>
<proteinExistence type="predicted"/>
<sequence length="245" mass="26847">MRQGAVGHVRLVERQGRRLVEKRMTEPSRHDAEVLALRALAHTGMPVPELVEVRPGSILMTLMPGERLDSEDADVRLDGLRASATLLRRLHELPPPDGLPAAPDDALIIRRYRDAGGPPLPLAIPPAGATVFCHGDWTDGNLLAANGDITAVVDWEAAHLGDPLRELSRAAWGAARKDPRSFDVLVEGYGADPATVQAWLPIHAAELWLWFAEAGPPEYLEKLTAELRSLPTRTDETYRALVDRP</sequence>
<dbReference type="PANTHER" id="PTHR21310">
    <property type="entry name" value="AMINOGLYCOSIDE PHOSPHOTRANSFERASE-RELATED-RELATED"/>
    <property type="match status" value="1"/>
</dbReference>
<dbReference type="Proteomes" id="UP000198251">
    <property type="component" value="Chromosome I"/>
</dbReference>
<dbReference type="GO" id="GO:0016301">
    <property type="term" value="F:kinase activity"/>
    <property type="evidence" value="ECO:0007669"/>
    <property type="project" value="UniProtKB-KW"/>
</dbReference>
<keyword evidence="2" id="KW-0418">Kinase</keyword>
<keyword evidence="3" id="KW-1185">Reference proteome</keyword>
<dbReference type="AlphaFoldDB" id="A0A1C5G971"/>
<keyword evidence="2" id="KW-0808">Transferase</keyword>
<dbReference type="Pfam" id="PF01636">
    <property type="entry name" value="APH"/>
    <property type="match status" value="1"/>
</dbReference>